<dbReference type="RefSeq" id="WP_274191469.1">
    <property type="nucleotide sequence ID" value="NZ_BAABHN010000020.1"/>
</dbReference>
<sequence length="257" mass="27551">MATRTQDTEVILRLPCLGPEPVPLTQATSAVVGYARARRWLRFRSPGTPEGRWVEVPAFGWARFDARPASAGLDADVLLAEGLHGRLDQAGWHAVHDTLAGIRALVDALVARAGGRPFWELPDEELSVLGEPGTVGAYLRRIGQDSGAHSAHVLAALHHRHPELVPHLTRTTRRALLSHLEEGDSGVDAVVHRDLQANADAFAALEDAVAAATGDARPTRLRLHDVLLWLSTTLRLAHAVAAGDRLLSAAGDPGCRS</sequence>
<evidence type="ECO:0000313" key="1">
    <source>
        <dbReference type="EMBL" id="MFC4832713.1"/>
    </source>
</evidence>
<name>A0ABV9RET1_9PSEU</name>
<keyword evidence="2" id="KW-1185">Reference proteome</keyword>
<reference evidence="2" key="1">
    <citation type="journal article" date="2019" name="Int. J. Syst. Evol. Microbiol.">
        <title>The Global Catalogue of Microorganisms (GCM) 10K type strain sequencing project: providing services to taxonomists for standard genome sequencing and annotation.</title>
        <authorList>
            <consortium name="The Broad Institute Genomics Platform"/>
            <consortium name="The Broad Institute Genome Sequencing Center for Infectious Disease"/>
            <person name="Wu L."/>
            <person name="Ma J."/>
        </authorList>
    </citation>
    <scope>NUCLEOTIDE SEQUENCE [LARGE SCALE GENOMIC DNA]</scope>
    <source>
        <strain evidence="2">CCUG 50347</strain>
    </source>
</reference>
<proteinExistence type="predicted"/>
<organism evidence="1 2">
    <name type="scientific">Actinomycetospora chibensis</name>
    <dbReference type="NCBI Taxonomy" id="663606"/>
    <lineage>
        <taxon>Bacteria</taxon>
        <taxon>Bacillati</taxon>
        <taxon>Actinomycetota</taxon>
        <taxon>Actinomycetes</taxon>
        <taxon>Pseudonocardiales</taxon>
        <taxon>Pseudonocardiaceae</taxon>
        <taxon>Actinomycetospora</taxon>
    </lineage>
</organism>
<comment type="caution">
    <text evidence="1">The sequence shown here is derived from an EMBL/GenBank/DDBJ whole genome shotgun (WGS) entry which is preliminary data.</text>
</comment>
<dbReference type="Proteomes" id="UP001595909">
    <property type="component" value="Unassembled WGS sequence"/>
</dbReference>
<accession>A0ABV9RET1</accession>
<dbReference type="EMBL" id="JBHSIM010000020">
    <property type="protein sequence ID" value="MFC4832713.1"/>
    <property type="molecule type" value="Genomic_DNA"/>
</dbReference>
<evidence type="ECO:0000313" key="2">
    <source>
        <dbReference type="Proteomes" id="UP001595909"/>
    </source>
</evidence>
<protein>
    <submittedName>
        <fullName evidence="1">Uncharacterized protein</fullName>
    </submittedName>
</protein>
<gene>
    <name evidence="1" type="ORF">ACFPEL_09850</name>
</gene>